<dbReference type="Gene3D" id="3.20.20.10">
    <property type="entry name" value="Alanine racemase"/>
    <property type="match status" value="1"/>
</dbReference>
<dbReference type="CDD" id="cd00635">
    <property type="entry name" value="PLPDE_III_YBL036c_like"/>
    <property type="match status" value="1"/>
</dbReference>
<reference evidence="5 6" key="1">
    <citation type="submission" date="2020-08" db="EMBL/GenBank/DDBJ databases">
        <title>A Genomic Blueprint of the Chicken Gut Microbiome.</title>
        <authorList>
            <person name="Gilroy R."/>
            <person name="Ravi A."/>
            <person name="Getino M."/>
            <person name="Pursley I."/>
            <person name="Horton D.L."/>
            <person name="Alikhan N.-F."/>
            <person name="Baker D."/>
            <person name="Gharbi K."/>
            <person name="Hall N."/>
            <person name="Watson M."/>
            <person name="Adriaenssens E.M."/>
            <person name="Foster-Nyarko E."/>
            <person name="Jarju S."/>
            <person name="Secka A."/>
            <person name="Antonio M."/>
            <person name="Oren A."/>
            <person name="Chaudhuri R."/>
            <person name="La Ragione R.M."/>
            <person name="Hildebrand F."/>
            <person name="Pallen M.J."/>
        </authorList>
    </citation>
    <scope>NUCLEOTIDE SEQUENCE [LARGE SCALE GENOMIC DNA]</scope>
    <source>
        <strain evidence="5 6">Sa2CUA1</strain>
    </source>
</reference>
<sequence>MSTALPNRAADLEARLTSVRRRISDAAAAAGRGEPNLIVVTKYFPASDAALLAGLGVRDVGENKAQEAESKAAELPEAGLNWHFIGQLQTNKAKSVVKYARAVHSVDRPGLIAALAKAMAAEDARRREAGGSGREPLECYLQLDLRAQPEEAAGRGGAKPEDMLGLAAAVEQEPALRLKGLMAVAPLGEDPAVAFSRLQELSHELTSRYPAASGISAGMSQDLETAVAHGATHLRIGSDILGPRPVLR</sequence>
<comment type="similarity">
    <text evidence="2 3">Belongs to the pyridoxal phosphate-binding protein YggS/PROSC family.</text>
</comment>
<feature type="domain" description="Alanine racemase N-terminal" evidence="4">
    <location>
        <begin position="17"/>
        <end position="245"/>
    </location>
</feature>
<proteinExistence type="inferred from homology"/>
<gene>
    <name evidence="5" type="ORF">H9639_00420</name>
</gene>
<evidence type="ECO:0000259" key="4">
    <source>
        <dbReference type="Pfam" id="PF01168"/>
    </source>
</evidence>
<feature type="modified residue" description="N6-(pyridoxal phosphate)lysine" evidence="2">
    <location>
        <position position="42"/>
    </location>
</feature>
<dbReference type="NCBIfam" id="TIGR00044">
    <property type="entry name" value="YggS family pyridoxal phosphate-dependent enzyme"/>
    <property type="match status" value="1"/>
</dbReference>
<dbReference type="Proteomes" id="UP000609874">
    <property type="component" value="Unassembled WGS sequence"/>
</dbReference>
<dbReference type="PROSITE" id="PS01211">
    <property type="entry name" value="UPF0001"/>
    <property type="match status" value="1"/>
</dbReference>
<dbReference type="InterPro" id="IPR029066">
    <property type="entry name" value="PLP-binding_barrel"/>
</dbReference>
<evidence type="ECO:0000313" key="5">
    <source>
        <dbReference type="EMBL" id="MBD7993769.1"/>
    </source>
</evidence>
<keyword evidence="1 2" id="KW-0663">Pyridoxal phosphate</keyword>
<dbReference type="HAMAP" id="MF_02087">
    <property type="entry name" value="PLP_homeostasis"/>
    <property type="match status" value="1"/>
</dbReference>
<accession>A0ABR8UMJ5</accession>
<organism evidence="5 6">
    <name type="scientific">Arthrobacter gallicola</name>
    <dbReference type="NCBI Taxonomy" id="2762225"/>
    <lineage>
        <taxon>Bacteria</taxon>
        <taxon>Bacillati</taxon>
        <taxon>Actinomycetota</taxon>
        <taxon>Actinomycetes</taxon>
        <taxon>Micrococcales</taxon>
        <taxon>Micrococcaceae</taxon>
        <taxon>Arthrobacter</taxon>
    </lineage>
</organism>
<dbReference type="InterPro" id="IPR011078">
    <property type="entry name" value="PyrdxlP_homeostasis"/>
</dbReference>
<dbReference type="PANTHER" id="PTHR10146">
    <property type="entry name" value="PROLINE SYNTHETASE CO-TRANSCRIBED BACTERIAL HOMOLOG PROTEIN"/>
    <property type="match status" value="1"/>
</dbReference>
<dbReference type="InterPro" id="IPR001608">
    <property type="entry name" value="Ala_racemase_N"/>
</dbReference>
<comment type="caution">
    <text evidence="5">The sequence shown here is derived from an EMBL/GenBank/DDBJ whole genome shotgun (WGS) entry which is preliminary data.</text>
</comment>
<dbReference type="PIRSF" id="PIRSF004848">
    <property type="entry name" value="YBL036c_PLPDEIII"/>
    <property type="match status" value="1"/>
</dbReference>
<name>A0ABR8UMJ5_9MICC</name>
<evidence type="ECO:0000256" key="3">
    <source>
        <dbReference type="RuleBase" id="RU004514"/>
    </source>
</evidence>
<evidence type="ECO:0000256" key="2">
    <source>
        <dbReference type="HAMAP-Rule" id="MF_02087"/>
    </source>
</evidence>
<evidence type="ECO:0000313" key="6">
    <source>
        <dbReference type="Proteomes" id="UP000609874"/>
    </source>
</evidence>
<dbReference type="SUPFAM" id="SSF51419">
    <property type="entry name" value="PLP-binding barrel"/>
    <property type="match status" value="1"/>
</dbReference>
<keyword evidence="6" id="KW-1185">Reference proteome</keyword>
<dbReference type="Pfam" id="PF01168">
    <property type="entry name" value="Ala_racemase_N"/>
    <property type="match status" value="1"/>
</dbReference>
<evidence type="ECO:0000256" key="1">
    <source>
        <dbReference type="ARBA" id="ARBA00022898"/>
    </source>
</evidence>
<comment type="function">
    <text evidence="2">Pyridoxal 5'-phosphate (PLP)-binding protein, which is involved in PLP homeostasis.</text>
</comment>
<dbReference type="RefSeq" id="WP_191806195.1">
    <property type="nucleotide sequence ID" value="NZ_JACSQD010000001.1"/>
</dbReference>
<dbReference type="EMBL" id="JACSQD010000001">
    <property type="protein sequence ID" value="MBD7993769.1"/>
    <property type="molecule type" value="Genomic_DNA"/>
</dbReference>
<protein>
    <recommendedName>
        <fullName evidence="2">Pyridoxal phosphate homeostasis protein</fullName>
        <shortName evidence="2">PLP homeostasis protein</shortName>
    </recommendedName>
</protein>
<dbReference type="PANTHER" id="PTHR10146:SF14">
    <property type="entry name" value="PYRIDOXAL PHOSPHATE HOMEOSTASIS PROTEIN"/>
    <property type="match status" value="1"/>
</dbReference>